<organism evidence="2 3">
    <name type="scientific">Emticicia agri</name>
    <dbReference type="NCBI Taxonomy" id="2492393"/>
    <lineage>
        <taxon>Bacteria</taxon>
        <taxon>Pseudomonadati</taxon>
        <taxon>Bacteroidota</taxon>
        <taxon>Cytophagia</taxon>
        <taxon>Cytophagales</taxon>
        <taxon>Leadbetterellaceae</taxon>
        <taxon>Emticicia</taxon>
    </lineage>
</organism>
<keyword evidence="1" id="KW-0732">Signal</keyword>
<dbReference type="OrthoDB" id="958895at2"/>
<evidence type="ECO:0008006" key="4">
    <source>
        <dbReference type="Google" id="ProtNLM"/>
    </source>
</evidence>
<keyword evidence="3" id="KW-1185">Reference proteome</keyword>
<evidence type="ECO:0000313" key="3">
    <source>
        <dbReference type="Proteomes" id="UP000293162"/>
    </source>
</evidence>
<evidence type="ECO:0000313" key="2">
    <source>
        <dbReference type="EMBL" id="RYU96383.1"/>
    </source>
</evidence>
<dbReference type="AlphaFoldDB" id="A0A4Q5M3C0"/>
<accession>A0A4Q5M3C0</accession>
<dbReference type="RefSeq" id="WP_130020365.1">
    <property type="nucleotide sequence ID" value="NZ_SEWF01000008.1"/>
</dbReference>
<proteinExistence type="predicted"/>
<comment type="caution">
    <text evidence="2">The sequence shown here is derived from an EMBL/GenBank/DDBJ whole genome shotgun (WGS) entry which is preliminary data.</text>
</comment>
<sequence length="248" mass="27573">MKTTIYRSSSMRKLLFVYWLIIHVSSVFAKDSAGDKPLKEKPTQSKVINENPDIVIKSGNTHAACLPKNCVPVIITKSKSALESAEVFSNFLADNTMNISVTNNPAQNIFEYGLRFVVTRKGRMVKVGSRLPKAGIYRISVWDVATRTIIVQQYVYQIINNVQAWADIPALALTANKEYFISIISDNWNEAYPKAGSIITYPITKGSLKVLAFGTTIQPTITSAAKFPDSEDNTHSIPGFVDFGFWPD</sequence>
<feature type="chain" id="PRO_5020851020" description="DUF4082 domain-containing protein" evidence="1">
    <location>
        <begin position="30"/>
        <end position="248"/>
    </location>
</feature>
<name>A0A4Q5M3C0_9BACT</name>
<dbReference type="Proteomes" id="UP000293162">
    <property type="component" value="Unassembled WGS sequence"/>
</dbReference>
<reference evidence="2 3" key="1">
    <citation type="submission" date="2019-02" db="EMBL/GenBank/DDBJ databases">
        <title>Bacterial novel species Emticicia sp. 17J42-9 isolated from soil.</title>
        <authorList>
            <person name="Jung H.-Y."/>
        </authorList>
    </citation>
    <scope>NUCLEOTIDE SEQUENCE [LARGE SCALE GENOMIC DNA]</scope>
    <source>
        <strain evidence="2 3">17J42-9</strain>
    </source>
</reference>
<gene>
    <name evidence="2" type="ORF">EWM59_07685</name>
</gene>
<evidence type="ECO:0000256" key="1">
    <source>
        <dbReference type="SAM" id="SignalP"/>
    </source>
</evidence>
<protein>
    <recommendedName>
        <fullName evidence="4">DUF4082 domain-containing protein</fullName>
    </recommendedName>
</protein>
<feature type="signal peptide" evidence="1">
    <location>
        <begin position="1"/>
        <end position="29"/>
    </location>
</feature>
<dbReference type="EMBL" id="SEWF01000008">
    <property type="protein sequence ID" value="RYU96383.1"/>
    <property type="molecule type" value="Genomic_DNA"/>
</dbReference>